<dbReference type="AlphaFoldDB" id="A0ABD1LYB6"/>
<accession>A0ABD1LYB6</accession>
<keyword evidence="3 6" id="KW-0238">DNA-binding</keyword>
<dbReference type="EMBL" id="JBGMDY010000007">
    <property type="protein sequence ID" value="KAL2328514.1"/>
    <property type="molecule type" value="Genomic_DNA"/>
</dbReference>
<comment type="function">
    <text evidence="1 6">Transcription factor that specifically binds AT-rich DNA sequences related to the nuclear matrix attachment regions (MARs).</text>
</comment>
<keyword evidence="4 6" id="KW-0804">Transcription</keyword>
<feature type="domain" description="PPC" evidence="8">
    <location>
        <begin position="129"/>
        <end position="270"/>
    </location>
</feature>
<dbReference type="Pfam" id="PF03479">
    <property type="entry name" value="PCC"/>
    <property type="match status" value="1"/>
</dbReference>
<feature type="region of interest" description="Disordered" evidence="7">
    <location>
        <begin position="265"/>
        <end position="308"/>
    </location>
</feature>
<dbReference type="InterPro" id="IPR005175">
    <property type="entry name" value="PPC_dom"/>
</dbReference>
<dbReference type="PRINTS" id="PR00929">
    <property type="entry name" value="ATHOOK"/>
</dbReference>
<protein>
    <recommendedName>
        <fullName evidence="6">AT-hook motif nuclear-localized protein</fullName>
    </recommendedName>
</protein>
<evidence type="ECO:0000256" key="5">
    <source>
        <dbReference type="ARBA" id="ARBA00023242"/>
    </source>
</evidence>
<feature type="compositionally biased region" description="Low complexity" evidence="7">
    <location>
        <begin position="83"/>
        <end position="94"/>
    </location>
</feature>
<dbReference type="Pfam" id="PF02178">
    <property type="entry name" value="AT_hook"/>
    <property type="match status" value="2"/>
</dbReference>
<keyword evidence="2 6" id="KW-0805">Transcription regulation</keyword>
<feature type="region of interest" description="Disordered" evidence="7">
    <location>
        <begin position="345"/>
        <end position="367"/>
    </location>
</feature>
<sequence>MEEHNNTDTDQFLTMCPTPTENEAVVHASPDKSDGNNVVSGVAVNVGVDSASELAVVVANSVGSEQRVKRGRGRPRKNNNEIVATAVSPASAPPGFSDGTAKRGRGRPRGSGKLQILASIGGYIAETAGGSFIPHVLTVNHGEDMVSKIISFFDKGPRAVCILSATGAVSSVSIRKPTDSGHDVWRYEGYFEILSLSGSSIYACTSNGPVRKTGTLSISLAKPDGSIFGGVVESTLIAACPIQLVMGTFKQNISKQIKRKQLSESSSGPIVLVNPDSERDNQKVSKLTEGELSSPSPTTTGLETPTNGVADNVFPAISNGVTDIVTPLDHNNVYSATVNADDLDCQSSQPVTDQRTSADVNTTVTEL</sequence>
<keyword evidence="5 6" id="KW-0539">Nucleus</keyword>
<evidence type="ECO:0000313" key="9">
    <source>
        <dbReference type="EMBL" id="KAL2328514.1"/>
    </source>
</evidence>
<keyword evidence="10" id="KW-1185">Reference proteome</keyword>
<feature type="region of interest" description="Disordered" evidence="7">
    <location>
        <begin position="64"/>
        <end position="111"/>
    </location>
</feature>
<dbReference type="CDD" id="cd11378">
    <property type="entry name" value="DUF296"/>
    <property type="match status" value="1"/>
</dbReference>
<evidence type="ECO:0000256" key="4">
    <source>
        <dbReference type="ARBA" id="ARBA00023163"/>
    </source>
</evidence>
<comment type="subcellular location">
    <subcellularLocation>
        <location evidence="6">Nucleus</location>
    </subcellularLocation>
</comment>
<comment type="caution">
    <text evidence="9">The sequence shown here is derived from an EMBL/GenBank/DDBJ whole genome shotgun (WGS) entry which is preliminary data.</text>
</comment>
<dbReference type="PANTHER" id="PTHR31500:SF45">
    <property type="entry name" value="AT-HOOK MOTIF NUCLEAR-LOCALIZED PROTEIN"/>
    <property type="match status" value="1"/>
</dbReference>
<dbReference type="Gene3D" id="3.30.1330.80">
    <property type="entry name" value="Hypothetical protein, similar to alpha- acetolactate decarboxylase, domain 2"/>
    <property type="match status" value="1"/>
</dbReference>
<evidence type="ECO:0000256" key="3">
    <source>
        <dbReference type="ARBA" id="ARBA00023125"/>
    </source>
</evidence>
<dbReference type="PANTHER" id="PTHR31500">
    <property type="entry name" value="AT-HOOK MOTIF NUCLEAR-LOCALIZED PROTEIN 9"/>
    <property type="match status" value="1"/>
</dbReference>
<gene>
    <name evidence="9" type="ORF">Fmac_021941</name>
</gene>
<evidence type="ECO:0000256" key="1">
    <source>
        <dbReference type="ARBA" id="ARBA00003687"/>
    </source>
</evidence>
<name>A0ABD1LYB6_9FABA</name>
<dbReference type="PROSITE" id="PS51742">
    <property type="entry name" value="PPC"/>
    <property type="match status" value="1"/>
</dbReference>
<feature type="compositionally biased region" description="Basic and acidic residues" evidence="7">
    <location>
        <begin position="276"/>
        <end position="289"/>
    </location>
</feature>
<comment type="domain">
    <text evidence="6">The PPC domain mediates interactions between AHL proteins.</text>
</comment>
<proteinExistence type="predicted"/>
<evidence type="ECO:0000259" key="8">
    <source>
        <dbReference type="PROSITE" id="PS51742"/>
    </source>
</evidence>
<organism evidence="9 10">
    <name type="scientific">Flemingia macrophylla</name>
    <dbReference type="NCBI Taxonomy" id="520843"/>
    <lineage>
        <taxon>Eukaryota</taxon>
        <taxon>Viridiplantae</taxon>
        <taxon>Streptophyta</taxon>
        <taxon>Embryophyta</taxon>
        <taxon>Tracheophyta</taxon>
        <taxon>Spermatophyta</taxon>
        <taxon>Magnoliopsida</taxon>
        <taxon>eudicotyledons</taxon>
        <taxon>Gunneridae</taxon>
        <taxon>Pentapetalae</taxon>
        <taxon>rosids</taxon>
        <taxon>fabids</taxon>
        <taxon>Fabales</taxon>
        <taxon>Fabaceae</taxon>
        <taxon>Papilionoideae</taxon>
        <taxon>50 kb inversion clade</taxon>
        <taxon>NPAAA clade</taxon>
        <taxon>indigoferoid/millettioid clade</taxon>
        <taxon>Phaseoleae</taxon>
        <taxon>Flemingia</taxon>
    </lineage>
</organism>
<evidence type="ECO:0000256" key="7">
    <source>
        <dbReference type="SAM" id="MobiDB-lite"/>
    </source>
</evidence>
<dbReference type="GO" id="GO:0003680">
    <property type="term" value="F:minor groove of adenine-thymine-rich DNA binding"/>
    <property type="evidence" value="ECO:0007669"/>
    <property type="project" value="UniProtKB-UniRule"/>
</dbReference>
<feature type="compositionally biased region" description="Polar residues" evidence="7">
    <location>
        <begin position="291"/>
        <end position="308"/>
    </location>
</feature>
<dbReference type="GO" id="GO:0005634">
    <property type="term" value="C:nucleus"/>
    <property type="evidence" value="ECO:0007669"/>
    <property type="project" value="UniProtKB-SubCell"/>
</dbReference>
<evidence type="ECO:0000313" key="10">
    <source>
        <dbReference type="Proteomes" id="UP001603857"/>
    </source>
</evidence>
<dbReference type="InterPro" id="IPR017956">
    <property type="entry name" value="AT_hook_DNA-bd_motif"/>
</dbReference>
<dbReference type="Proteomes" id="UP001603857">
    <property type="component" value="Unassembled WGS sequence"/>
</dbReference>
<reference evidence="9 10" key="1">
    <citation type="submission" date="2024-08" db="EMBL/GenBank/DDBJ databases">
        <title>Insights into the chromosomal genome structure of Flemingia macrophylla.</title>
        <authorList>
            <person name="Ding Y."/>
            <person name="Zhao Y."/>
            <person name="Bi W."/>
            <person name="Wu M."/>
            <person name="Zhao G."/>
            <person name="Gong Y."/>
            <person name="Li W."/>
            <person name="Zhang P."/>
        </authorList>
    </citation>
    <scope>NUCLEOTIDE SEQUENCE [LARGE SCALE GENOMIC DNA]</scope>
    <source>
        <strain evidence="9">DYQJB</strain>
        <tissue evidence="9">Leaf</tissue>
    </source>
</reference>
<evidence type="ECO:0000256" key="6">
    <source>
        <dbReference type="RuleBase" id="RU367031"/>
    </source>
</evidence>
<dbReference type="SMART" id="SM00384">
    <property type="entry name" value="AT_hook"/>
    <property type="match status" value="2"/>
</dbReference>
<dbReference type="SUPFAM" id="SSF117856">
    <property type="entry name" value="AF0104/ALDC/Ptd012-like"/>
    <property type="match status" value="1"/>
</dbReference>
<evidence type="ECO:0000256" key="2">
    <source>
        <dbReference type="ARBA" id="ARBA00023015"/>
    </source>
</evidence>
<dbReference type="InterPro" id="IPR039605">
    <property type="entry name" value="AHL"/>
</dbReference>